<dbReference type="RefSeq" id="WP_264268107.1">
    <property type="nucleotide sequence ID" value="NZ_BAAAWO010000001.1"/>
</dbReference>
<proteinExistence type="predicted"/>
<keyword evidence="2" id="KW-1133">Transmembrane helix</keyword>
<evidence type="ECO:0000313" key="3">
    <source>
        <dbReference type="EMBL" id="MDR7357363.1"/>
    </source>
</evidence>
<evidence type="ECO:0000313" key="4">
    <source>
        <dbReference type="Proteomes" id="UP001183817"/>
    </source>
</evidence>
<keyword evidence="2" id="KW-0812">Transmembrane</keyword>
<protein>
    <recommendedName>
        <fullName evidence="5">DUF485 domain-containing protein</fullName>
    </recommendedName>
</protein>
<evidence type="ECO:0000256" key="1">
    <source>
        <dbReference type="SAM" id="MobiDB-lite"/>
    </source>
</evidence>
<keyword evidence="2" id="KW-0472">Membrane</keyword>
<feature type="transmembrane region" description="Helical" evidence="2">
    <location>
        <begin position="71"/>
        <end position="94"/>
    </location>
</feature>
<comment type="caution">
    <text evidence="3">The sequence shown here is derived from an EMBL/GenBank/DDBJ whole genome shotgun (WGS) entry which is preliminary data.</text>
</comment>
<evidence type="ECO:0000256" key="2">
    <source>
        <dbReference type="SAM" id="Phobius"/>
    </source>
</evidence>
<gene>
    <name evidence="3" type="ORF">J2S64_001054</name>
</gene>
<feature type="region of interest" description="Disordered" evidence="1">
    <location>
        <begin position="1"/>
        <end position="33"/>
    </location>
</feature>
<keyword evidence="4" id="KW-1185">Reference proteome</keyword>
<accession>A0ABU2BFH5</accession>
<name>A0ABU2BFH5_9MICC</name>
<feature type="transmembrane region" description="Helical" evidence="2">
    <location>
        <begin position="106"/>
        <end position="126"/>
    </location>
</feature>
<dbReference type="EMBL" id="JAVDYI010000001">
    <property type="protein sequence ID" value="MDR7357363.1"/>
    <property type="molecule type" value="Genomic_DNA"/>
</dbReference>
<evidence type="ECO:0008006" key="5">
    <source>
        <dbReference type="Google" id="ProtNLM"/>
    </source>
</evidence>
<organism evidence="3 4">
    <name type="scientific">Paeniglutamicibacter sulfureus</name>
    <dbReference type="NCBI Taxonomy" id="43666"/>
    <lineage>
        <taxon>Bacteria</taxon>
        <taxon>Bacillati</taxon>
        <taxon>Actinomycetota</taxon>
        <taxon>Actinomycetes</taxon>
        <taxon>Micrococcales</taxon>
        <taxon>Micrococcaceae</taxon>
        <taxon>Paeniglutamicibacter</taxon>
    </lineage>
</organism>
<reference evidence="3 4" key="1">
    <citation type="submission" date="2023-07" db="EMBL/GenBank/DDBJ databases">
        <title>Sequencing the genomes of 1000 actinobacteria strains.</title>
        <authorList>
            <person name="Klenk H.-P."/>
        </authorList>
    </citation>
    <scope>NUCLEOTIDE SEQUENCE [LARGE SCALE GENOMIC DNA]</scope>
    <source>
        <strain evidence="3 4">DSM 20167</strain>
    </source>
</reference>
<sequence length="142" mass="15243">MSESGAAAEPPRESPGPHPVQAPDDGLPAPTGARVRVSAPAGTMLNIVRRSAPDAADTFYVHSLIRSQLRLAASVALGFLLVLVGLAVMVFTWPQINDIRLATIPLPWWLLGVGVYPLIMLCAFLFNRAAARNEAKYRSIAK</sequence>
<dbReference type="Proteomes" id="UP001183817">
    <property type="component" value="Unassembled WGS sequence"/>
</dbReference>